<gene>
    <name evidence="1" type="ORF">OTI717_LOCUS34043</name>
</gene>
<sequence length="229" mass="26486">MDVFKLIDIEHKQKTSENRNYLNEIIRIIIFLSKQGLPFRRHHANDDSENKKWLKKLDLDIKYVVGQCFDGANFMRGSCKDIASRISQIVPTASYVHCNVHILNLYLVDVLEAVVHVRNSFGIVKSLYNLIEASPKQHKVFEDLQKEVEIVSITLKQSCDIRWTCRYESLKVISSRYSEILSTLALIETGDSFILLQHVNITLADSLAKVNITIDSLQSLRNEYEFKRI</sequence>
<organism evidence="1 2">
    <name type="scientific">Rotaria sordida</name>
    <dbReference type="NCBI Taxonomy" id="392033"/>
    <lineage>
        <taxon>Eukaryota</taxon>
        <taxon>Metazoa</taxon>
        <taxon>Spiralia</taxon>
        <taxon>Gnathifera</taxon>
        <taxon>Rotifera</taxon>
        <taxon>Eurotatoria</taxon>
        <taxon>Bdelloidea</taxon>
        <taxon>Philodinida</taxon>
        <taxon>Philodinidae</taxon>
        <taxon>Rotaria</taxon>
    </lineage>
</organism>
<reference evidence="1" key="1">
    <citation type="submission" date="2021-02" db="EMBL/GenBank/DDBJ databases">
        <authorList>
            <person name="Nowell W R."/>
        </authorList>
    </citation>
    <scope>NUCLEOTIDE SEQUENCE</scope>
</reference>
<dbReference type="PANTHER" id="PTHR45749">
    <property type="match status" value="1"/>
</dbReference>
<dbReference type="PANTHER" id="PTHR45749:SF21">
    <property type="entry name" value="DUF4371 DOMAIN-CONTAINING PROTEIN"/>
    <property type="match status" value="1"/>
</dbReference>
<dbReference type="SUPFAM" id="SSF53098">
    <property type="entry name" value="Ribonuclease H-like"/>
    <property type="match status" value="1"/>
</dbReference>
<dbReference type="AlphaFoldDB" id="A0A819UQ20"/>
<comment type="caution">
    <text evidence="1">The sequence shown here is derived from an EMBL/GenBank/DDBJ whole genome shotgun (WGS) entry which is preliminary data.</text>
</comment>
<protein>
    <recommendedName>
        <fullName evidence="3">Zinc finger MYM-type protein 1-like</fullName>
    </recommendedName>
</protein>
<evidence type="ECO:0008006" key="3">
    <source>
        <dbReference type="Google" id="ProtNLM"/>
    </source>
</evidence>
<proteinExistence type="predicted"/>
<dbReference type="Proteomes" id="UP000663823">
    <property type="component" value="Unassembled WGS sequence"/>
</dbReference>
<accession>A0A819UQ20</accession>
<evidence type="ECO:0000313" key="1">
    <source>
        <dbReference type="EMBL" id="CAF4098916.1"/>
    </source>
</evidence>
<name>A0A819UQ20_9BILA</name>
<evidence type="ECO:0000313" key="2">
    <source>
        <dbReference type="Proteomes" id="UP000663823"/>
    </source>
</evidence>
<dbReference type="EMBL" id="CAJOAX010011727">
    <property type="protein sequence ID" value="CAF4098916.1"/>
    <property type="molecule type" value="Genomic_DNA"/>
</dbReference>
<dbReference type="InterPro" id="IPR012337">
    <property type="entry name" value="RNaseH-like_sf"/>
</dbReference>